<protein>
    <submittedName>
        <fullName evidence="3">Uncharacterized protein</fullName>
    </submittedName>
</protein>
<keyword evidence="2" id="KW-0812">Transmembrane</keyword>
<reference evidence="3" key="1">
    <citation type="submission" date="2022-11" db="EMBL/GenBank/DDBJ databases">
        <title>Centuries of genome instability and evolution in soft-shell clam transmissible cancer (bioRxiv).</title>
        <authorList>
            <person name="Hart S.F.M."/>
            <person name="Yonemitsu M.A."/>
            <person name="Giersch R.M."/>
            <person name="Beal B.F."/>
            <person name="Arriagada G."/>
            <person name="Davis B.W."/>
            <person name="Ostrander E.A."/>
            <person name="Goff S.P."/>
            <person name="Metzger M.J."/>
        </authorList>
    </citation>
    <scope>NUCLEOTIDE SEQUENCE</scope>
    <source>
        <strain evidence="3">MELC-2E11</strain>
        <tissue evidence="3">Siphon/mantle</tissue>
    </source>
</reference>
<sequence length="561" mass="61448">MFSNSSFVCVCSLTVHICYLSNDSYLIVLLYLGLRKYFQRGLESNRDQPRQREKRQLGFKPSIKITSVRRHIEESTLVDVDFYAIYGGDVVTAADAVAVFSKVSVTEAGDYITYPVISPVRALLQTTTTTPAGSGGVTPPLSRPMTLLLVTLPTAVAVAAVLAVLVLYCQVRKLGDMSATSYWRRFTTLAARRPTLDDVDMMVDVEKGEIVSRGNTKKAEFSLQGLQTSVCPVYTDQEEADVSGIEDIQDTKLAIMDTESSFLDCNTVERREKLKGLGFRVKETEVSSDKLLKNIPELVADAEEKSRLSGHGENVDLELVDERSSEVSDLCSGFDAYSTAETSSVTSFSKSTDARKKTGFRITSIDRLTNSSISSDADVSNRAVSGSNVTVKGVVPQDLSGCKDCLGDGNLKDSHKSKFKENIYIKTCLVDVTRKPRVSFSSECGGNRSGGCQLSDKSSKASRQDGSLFAGDEFSAVNFSKEETYREQLSFIHGTDHPGTNMAEAGDFEFITKMAQCEIEDPPPKPRFKPIPELKTPRLPTPPPPPPPPIPDPHPKEMDDS</sequence>
<feature type="compositionally biased region" description="Pro residues" evidence="1">
    <location>
        <begin position="539"/>
        <end position="552"/>
    </location>
</feature>
<keyword evidence="2" id="KW-1133">Transmembrane helix</keyword>
<evidence type="ECO:0000313" key="4">
    <source>
        <dbReference type="Proteomes" id="UP001164746"/>
    </source>
</evidence>
<feature type="compositionally biased region" description="Polar residues" evidence="1">
    <location>
        <begin position="440"/>
        <end position="456"/>
    </location>
</feature>
<evidence type="ECO:0000256" key="1">
    <source>
        <dbReference type="SAM" id="MobiDB-lite"/>
    </source>
</evidence>
<feature type="transmembrane region" description="Helical" evidence="2">
    <location>
        <begin position="147"/>
        <end position="168"/>
    </location>
</feature>
<feature type="region of interest" description="Disordered" evidence="1">
    <location>
        <begin position="516"/>
        <end position="561"/>
    </location>
</feature>
<feature type="region of interest" description="Disordered" evidence="1">
    <location>
        <begin position="440"/>
        <end position="465"/>
    </location>
</feature>
<feature type="transmembrane region" description="Helical" evidence="2">
    <location>
        <begin position="6"/>
        <end position="32"/>
    </location>
</feature>
<proteinExistence type="predicted"/>
<accession>A0ABY7E0S3</accession>
<name>A0ABY7E0S3_MYAAR</name>
<evidence type="ECO:0000256" key="2">
    <source>
        <dbReference type="SAM" id="Phobius"/>
    </source>
</evidence>
<keyword evidence="4" id="KW-1185">Reference proteome</keyword>
<evidence type="ECO:0000313" key="3">
    <source>
        <dbReference type="EMBL" id="WAR02789.1"/>
    </source>
</evidence>
<gene>
    <name evidence="3" type="ORF">MAR_009347</name>
</gene>
<keyword evidence="2" id="KW-0472">Membrane</keyword>
<dbReference type="Proteomes" id="UP001164746">
    <property type="component" value="Chromosome 4"/>
</dbReference>
<organism evidence="3 4">
    <name type="scientific">Mya arenaria</name>
    <name type="common">Soft-shell clam</name>
    <dbReference type="NCBI Taxonomy" id="6604"/>
    <lineage>
        <taxon>Eukaryota</taxon>
        <taxon>Metazoa</taxon>
        <taxon>Spiralia</taxon>
        <taxon>Lophotrochozoa</taxon>
        <taxon>Mollusca</taxon>
        <taxon>Bivalvia</taxon>
        <taxon>Autobranchia</taxon>
        <taxon>Heteroconchia</taxon>
        <taxon>Euheterodonta</taxon>
        <taxon>Imparidentia</taxon>
        <taxon>Neoheterodontei</taxon>
        <taxon>Myida</taxon>
        <taxon>Myoidea</taxon>
        <taxon>Myidae</taxon>
        <taxon>Mya</taxon>
    </lineage>
</organism>
<dbReference type="EMBL" id="CP111015">
    <property type="protein sequence ID" value="WAR02789.1"/>
    <property type="molecule type" value="Genomic_DNA"/>
</dbReference>